<sequence length="308" mass="32783">MAEPRGETEPLPPPPPPPPPLTPLVTRSSQSRSRPPSLDSRSLGRVPREPNWRASLRMPGRRRGALRELLGLPAGPTREDEQPPAGAATASAAGGPGGLCLEPREHAWMLAAAEGRFEALQELLEAEPALLNRVDPVTGYSALHWLAKHGSHEGLILVHDFARSQGLSLDVSAPGSGGLTPLHLAAQQGHDMVIKVLVGALGADSSRRDHSGHRACHYLRPDAPPGLRELAGAEESEEPQRAATATAGSVRRRGPPGNANNNCSISRNSWTALLPDRTDGGAPGGEKGSKMNQIQGFFRQLFSLFQDR</sequence>
<keyword evidence="1" id="KW-0677">Repeat</keyword>
<dbReference type="AlphaFoldDB" id="A0A6P5JI62"/>
<dbReference type="FunCoup" id="A0A6P5JI62">
    <property type="interactions" value="30"/>
</dbReference>
<name>A0A6P5JI62_PHACI</name>
<reference evidence="7" key="1">
    <citation type="submission" date="2025-08" db="UniProtKB">
        <authorList>
            <consortium name="RefSeq"/>
        </authorList>
    </citation>
    <scope>IDENTIFICATION</scope>
    <source>
        <tissue evidence="7">Spleen</tissue>
    </source>
</reference>
<dbReference type="SUPFAM" id="SSF48403">
    <property type="entry name" value="Ankyrin repeat"/>
    <property type="match status" value="1"/>
</dbReference>
<gene>
    <name evidence="7" type="primary">SOWAHD</name>
</gene>
<organism evidence="6 7">
    <name type="scientific">Phascolarctos cinereus</name>
    <name type="common">Koala</name>
    <dbReference type="NCBI Taxonomy" id="38626"/>
    <lineage>
        <taxon>Eukaryota</taxon>
        <taxon>Metazoa</taxon>
        <taxon>Chordata</taxon>
        <taxon>Craniata</taxon>
        <taxon>Vertebrata</taxon>
        <taxon>Euteleostomi</taxon>
        <taxon>Mammalia</taxon>
        <taxon>Metatheria</taxon>
        <taxon>Diprotodontia</taxon>
        <taxon>Phascolarctidae</taxon>
        <taxon>Phascolarctos</taxon>
    </lineage>
</organism>
<dbReference type="InterPro" id="IPR002110">
    <property type="entry name" value="Ankyrin_rpt"/>
</dbReference>
<evidence type="ECO:0000256" key="3">
    <source>
        <dbReference type="ARBA" id="ARBA00038122"/>
    </source>
</evidence>
<dbReference type="PANTHER" id="PTHR14491">
    <property type="entry name" value="SOSONDOWAH, ISOFORM G"/>
    <property type="match status" value="1"/>
</dbReference>
<dbReference type="InterPro" id="IPR036770">
    <property type="entry name" value="Ankyrin_rpt-contain_sf"/>
</dbReference>
<keyword evidence="6" id="KW-1185">Reference proteome</keyword>
<dbReference type="PANTHER" id="PTHR14491:SF8">
    <property type="entry name" value="ANKYRIN REPEAT DOMAIN-CONTAINING PROTEIN SOWAHD"/>
    <property type="match status" value="1"/>
</dbReference>
<feature type="region of interest" description="Disordered" evidence="5">
    <location>
        <begin position="1"/>
        <end position="60"/>
    </location>
</feature>
<evidence type="ECO:0000256" key="4">
    <source>
        <dbReference type="PROSITE-ProRule" id="PRU00023"/>
    </source>
</evidence>
<evidence type="ECO:0000256" key="1">
    <source>
        <dbReference type="ARBA" id="ARBA00022737"/>
    </source>
</evidence>
<dbReference type="KEGG" id="pcw:110200047"/>
<evidence type="ECO:0000313" key="7">
    <source>
        <dbReference type="RefSeq" id="XP_020830804.1"/>
    </source>
</evidence>
<feature type="region of interest" description="Disordered" evidence="5">
    <location>
        <begin position="205"/>
        <end position="290"/>
    </location>
</feature>
<protein>
    <submittedName>
        <fullName evidence="7">Ankyrin repeat domain-containing protein SOWAHD</fullName>
    </submittedName>
</protein>
<dbReference type="PROSITE" id="PS50088">
    <property type="entry name" value="ANK_REPEAT"/>
    <property type="match status" value="1"/>
</dbReference>
<dbReference type="Pfam" id="PF12796">
    <property type="entry name" value="Ank_2"/>
    <property type="match status" value="1"/>
</dbReference>
<feature type="repeat" description="ANK" evidence="4">
    <location>
        <begin position="177"/>
        <end position="198"/>
    </location>
</feature>
<feature type="region of interest" description="Disordered" evidence="5">
    <location>
        <begin position="72"/>
        <end position="98"/>
    </location>
</feature>
<feature type="compositionally biased region" description="Pro residues" evidence="5">
    <location>
        <begin position="10"/>
        <end position="22"/>
    </location>
</feature>
<dbReference type="PROSITE" id="PS50297">
    <property type="entry name" value="ANK_REP_REGION"/>
    <property type="match status" value="1"/>
</dbReference>
<feature type="compositionally biased region" description="Low complexity" evidence="5">
    <location>
        <begin position="83"/>
        <end position="93"/>
    </location>
</feature>
<proteinExistence type="inferred from homology"/>
<dbReference type="SMART" id="SM00248">
    <property type="entry name" value="ANK"/>
    <property type="match status" value="3"/>
</dbReference>
<evidence type="ECO:0000313" key="6">
    <source>
        <dbReference type="Proteomes" id="UP000515140"/>
    </source>
</evidence>
<dbReference type="GeneID" id="110200047"/>
<dbReference type="CTD" id="347454"/>
<comment type="similarity">
    <text evidence="3">Belongs to the SOWAH family.</text>
</comment>
<dbReference type="Gene3D" id="1.25.40.20">
    <property type="entry name" value="Ankyrin repeat-containing domain"/>
    <property type="match status" value="1"/>
</dbReference>
<accession>A0A6P5JI62</accession>
<keyword evidence="2 4" id="KW-0040">ANK repeat</keyword>
<evidence type="ECO:0000256" key="2">
    <source>
        <dbReference type="ARBA" id="ARBA00023043"/>
    </source>
</evidence>
<feature type="compositionally biased region" description="Low complexity" evidence="5">
    <location>
        <begin position="23"/>
        <end position="45"/>
    </location>
</feature>
<dbReference type="RefSeq" id="XP_020830804.1">
    <property type="nucleotide sequence ID" value="XM_020975145.1"/>
</dbReference>
<dbReference type="Proteomes" id="UP000515140">
    <property type="component" value="Unplaced"/>
</dbReference>
<evidence type="ECO:0000256" key="5">
    <source>
        <dbReference type="SAM" id="MobiDB-lite"/>
    </source>
</evidence>
<dbReference type="InParanoid" id="A0A6P5JI62"/>